<sequence length="155" mass="17147">MIVANTFGSFALLGVLVLGGFILSRGSCKFNRIIRHNSLEVSQDISRSILPQVILIEETMTERNACKIGATELLSRGNRLLESGDEVQRSASSTSVTSRVGSISEFSHNRKHGMVLPFEPLSITFDDVRYAVDMPQVGKLVDILREVSNIRIIKK</sequence>
<keyword evidence="2" id="KW-1185">Reference proteome</keyword>
<dbReference type="EMBL" id="CM045771">
    <property type="protein sequence ID" value="KAI7987445.1"/>
    <property type="molecule type" value="Genomic_DNA"/>
</dbReference>
<comment type="caution">
    <text evidence="1">The sequence shown here is derived from an EMBL/GenBank/DDBJ whole genome shotgun (WGS) entry which is preliminary data.</text>
</comment>
<organism evidence="1 2">
    <name type="scientific">Camellia lanceoleosa</name>
    <dbReference type="NCBI Taxonomy" id="1840588"/>
    <lineage>
        <taxon>Eukaryota</taxon>
        <taxon>Viridiplantae</taxon>
        <taxon>Streptophyta</taxon>
        <taxon>Embryophyta</taxon>
        <taxon>Tracheophyta</taxon>
        <taxon>Spermatophyta</taxon>
        <taxon>Magnoliopsida</taxon>
        <taxon>eudicotyledons</taxon>
        <taxon>Gunneridae</taxon>
        <taxon>Pentapetalae</taxon>
        <taxon>asterids</taxon>
        <taxon>Ericales</taxon>
        <taxon>Theaceae</taxon>
        <taxon>Camellia</taxon>
    </lineage>
</organism>
<name>A0ACC0FGL2_9ERIC</name>
<evidence type="ECO:0000313" key="2">
    <source>
        <dbReference type="Proteomes" id="UP001060215"/>
    </source>
</evidence>
<protein>
    <submittedName>
        <fullName evidence="1">Pleiotropic drug resistance protein 1</fullName>
    </submittedName>
</protein>
<reference evidence="1 2" key="1">
    <citation type="journal article" date="2022" name="Plant J.">
        <title>Chromosome-level genome of Camellia lanceoleosa provides a valuable resource for understanding genome evolution and self-incompatibility.</title>
        <authorList>
            <person name="Gong W."/>
            <person name="Xiao S."/>
            <person name="Wang L."/>
            <person name="Liao Z."/>
            <person name="Chang Y."/>
            <person name="Mo W."/>
            <person name="Hu G."/>
            <person name="Li W."/>
            <person name="Zhao G."/>
            <person name="Zhu H."/>
            <person name="Hu X."/>
            <person name="Ji K."/>
            <person name="Xiang X."/>
            <person name="Song Q."/>
            <person name="Yuan D."/>
            <person name="Jin S."/>
            <person name="Zhang L."/>
        </authorList>
    </citation>
    <scope>NUCLEOTIDE SEQUENCE [LARGE SCALE GENOMIC DNA]</scope>
    <source>
        <strain evidence="1">SQ_2022a</strain>
    </source>
</reference>
<evidence type="ECO:0000313" key="1">
    <source>
        <dbReference type="EMBL" id="KAI7987445.1"/>
    </source>
</evidence>
<proteinExistence type="predicted"/>
<dbReference type="Proteomes" id="UP001060215">
    <property type="component" value="Chromosome 14"/>
</dbReference>
<accession>A0ACC0FGL2</accession>
<gene>
    <name evidence="1" type="ORF">LOK49_LG13G02504</name>
</gene>